<dbReference type="SUPFAM" id="SSF102114">
    <property type="entry name" value="Radical SAM enzymes"/>
    <property type="match status" value="1"/>
</dbReference>
<evidence type="ECO:0000313" key="3">
    <source>
        <dbReference type="Proteomes" id="UP000830552"/>
    </source>
</evidence>
<organism evidence="2 3">
    <name type="scientific">Chryseobacterium nepalense</name>
    <dbReference type="NCBI Taxonomy" id="1854498"/>
    <lineage>
        <taxon>Bacteria</taxon>
        <taxon>Pseudomonadati</taxon>
        <taxon>Bacteroidota</taxon>
        <taxon>Flavobacteriia</taxon>
        <taxon>Flavobacteriales</taxon>
        <taxon>Weeksellaceae</taxon>
        <taxon>Chryseobacterium group</taxon>
        <taxon>Chryseobacterium</taxon>
    </lineage>
</organism>
<protein>
    <submittedName>
        <fullName evidence="2">Grasp-with-spasm system SPASM domain peptide maturase</fullName>
    </submittedName>
</protein>
<proteinExistence type="predicted"/>
<accession>A0ABY4K261</accession>
<reference evidence="2" key="1">
    <citation type="submission" date="2022-04" db="EMBL/GenBank/DDBJ databases">
        <title>Evolutionary, genomic, and biogeographic characterization of Chryseobacterium nepalense represented by a plastic-degrading bacterium AC3.</title>
        <authorList>
            <person name="Yin Z."/>
            <person name="Liu X."/>
            <person name="Wang D."/>
            <person name="Xie Z."/>
        </authorList>
    </citation>
    <scope>NUCLEOTIDE SEQUENCE</scope>
    <source>
        <strain evidence="2">AC3</strain>
    </source>
</reference>
<name>A0ABY4K261_9FLAO</name>
<dbReference type="Gene3D" id="3.20.20.70">
    <property type="entry name" value="Aldolase class I"/>
    <property type="match status" value="1"/>
</dbReference>
<dbReference type="Proteomes" id="UP000830552">
    <property type="component" value="Chromosome"/>
</dbReference>
<dbReference type="NCBIfam" id="TIGR04085">
    <property type="entry name" value="rSAM_more_4Fe4S"/>
    <property type="match status" value="1"/>
</dbReference>
<dbReference type="InterPro" id="IPR050377">
    <property type="entry name" value="Radical_SAM_PqqE_MftC-like"/>
</dbReference>
<dbReference type="InterPro" id="IPR023885">
    <property type="entry name" value="4Fe4S-binding_SPASM_dom"/>
</dbReference>
<gene>
    <name evidence="2" type="primary">gwsS</name>
    <name evidence="2" type="ORF">M0D58_11400</name>
</gene>
<sequence length="365" mass="42949">MTYKLFSDIILCKGHVRTLLLDTTRNLYYYIPNDFANILIDNIIIDFELLKKIYPESVKIINAYKKFLLKDELIFEVLDEEEASSFPKINLQYKQPFGIINTIIDIDAESNLSYLEKIEYDFEKLRVQSLQIRIFYINDIKILINFIDKISKSGDNFLKDIQIILVKNDFLNFNCYKVAKILHNYNIITQIDIYNYTEKNVDKMSSDKIFLHKKKIHNCKSCGEIAENMSTINLRIVSESHHHNSCLHKKISIDAEGNIRNCPSMPQSFGNIKDTTLEEALQQSDFKKYWNLTKDQIEVCKDCEFRYICTDCRAYTECSHINKEGLDTSKPLKCGYNPYTGEWEEWSTNPLKQKAIQYYELENII</sequence>
<dbReference type="InterPro" id="IPR026497">
    <property type="entry name" value="GRASP-with-SPASM"/>
</dbReference>
<evidence type="ECO:0000313" key="2">
    <source>
        <dbReference type="EMBL" id="UPQ74654.1"/>
    </source>
</evidence>
<dbReference type="InterPro" id="IPR058240">
    <property type="entry name" value="rSAM_sf"/>
</dbReference>
<dbReference type="Pfam" id="PF13186">
    <property type="entry name" value="SPASM"/>
    <property type="match status" value="1"/>
</dbReference>
<feature type="domain" description="4Fe4S-binding SPASM" evidence="1">
    <location>
        <begin position="248"/>
        <end position="304"/>
    </location>
</feature>
<keyword evidence="3" id="KW-1185">Reference proteome</keyword>
<dbReference type="EMBL" id="CP096203">
    <property type="protein sequence ID" value="UPQ74654.1"/>
    <property type="molecule type" value="Genomic_DNA"/>
</dbReference>
<dbReference type="PANTHER" id="PTHR11228">
    <property type="entry name" value="RADICAL SAM DOMAIN PROTEIN"/>
    <property type="match status" value="1"/>
</dbReference>
<dbReference type="NCBIfam" id="TIGR04193">
    <property type="entry name" value="SPASM_w_grasp"/>
    <property type="match status" value="1"/>
</dbReference>
<dbReference type="InterPro" id="IPR013785">
    <property type="entry name" value="Aldolase_TIM"/>
</dbReference>
<dbReference type="RefSeq" id="WP_248389331.1">
    <property type="nucleotide sequence ID" value="NZ_CP096203.1"/>
</dbReference>
<evidence type="ECO:0000259" key="1">
    <source>
        <dbReference type="Pfam" id="PF13186"/>
    </source>
</evidence>
<dbReference type="PANTHER" id="PTHR11228:SF7">
    <property type="entry name" value="PQQA PEPTIDE CYCLASE"/>
    <property type="match status" value="1"/>
</dbReference>